<dbReference type="Proteomes" id="UP000712600">
    <property type="component" value="Unassembled WGS sequence"/>
</dbReference>
<accession>A0A8S9SNJ1</accession>
<dbReference type="AlphaFoldDB" id="A0A8S9SNJ1"/>
<evidence type="ECO:0000313" key="1">
    <source>
        <dbReference type="EMBL" id="KAF3603642.1"/>
    </source>
</evidence>
<sequence>MMRLRVAAAAKQSRRVFSPRASESASSPEPSPVQWFKSIKAAASQEHLLLRDQIREASLIRACENVSQTYTGTLITAVVGLSGFAITHWVRHYDLKGADKRFAAIERRQRALKAYQAYMVTRFSRELNIVNQQMGKIQYEFCEMEKILQQLEKNNKK</sequence>
<organism evidence="1 2">
    <name type="scientific">Brassica cretica</name>
    <name type="common">Mustard</name>
    <dbReference type="NCBI Taxonomy" id="69181"/>
    <lineage>
        <taxon>Eukaryota</taxon>
        <taxon>Viridiplantae</taxon>
        <taxon>Streptophyta</taxon>
        <taxon>Embryophyta</taxon>
        <taxon>Tracheophyta</taxon>
        <taxon>Spermatophyta</taxon>
        <taxon>Magnoliopsida</taxon>
        <taxon>eudicotyledons</taxon>
        <taxon>Gunneridae</taxon>
        <taxon>Pentapetalae</taxon>
        <taxon>rosids</taxon>
        <taxon>malvids</taxon>
        <taxon>Brassicales</taxon>
        <taxon>Brassicaceae</taxon>
        <taxon>Brassiceae</taxon>
        <taxon>Brassica</taxon>
    </lineage>
</organism>
<gene>
    <name evidence="1" type="ORF">F2Q69_00032984</name>
</gene>
<proteinExistence type="predicted"/>
<name>A0A8S9SNJ1_BRACR</name>
<protein>
    <submittedName>
        <fullName evidence="1">Uncharacterized protein</fullName>
    </submittedName>
</protein>
<comment type="caution">
    <text evidence="1">The sequence shown here is derived from an EMBL/GenBank/DDBJ whole genome shotgun (WGS) entry which is preliminary data.</text>
</comment>
<evidence type="ECO:0000313" key="2">
    <source>
        <dbReference type="Proteomes" id="UP000712600"/>
    </source>
</evidence>
<dbReference type="EMBL" id="QGKX02000004">
    <property type="protein sequence ID" value="KAF3603642.1"/>
    <property type="molecule type" value="Genomic_DNA"/>
</dbReference>
<reference evidence="1" key="1">
    <citation type="submission" date="2019-12" db="EMBL/GenBank/DDBJ databases">
        <title>Genome sequencing and annotation of Brassica cretica.</title>
        <authorList>
            <person name="Studholme D.J."/>
            <person name="Sarris P."/>
        </authorList>
    </citation>
    <scope>NUCLEOTIDE SEQUENCE</scope>
    <source>
        <strain evidence="1">PFS-109/04</strain>
        <tissue evidence="1">Leaf</tissue>
    </source>
</reference>